<dbReference type="SUPFAM" id="SSF53756">
    <property type="entry name" value="UDP-Glycosyltransferase/glycogen phosphorylase"/>
    <property type="match status" value="1"/>
</dbReference>
<evidence type="ECO:0000259" key="1">
    <source>
        <dbReference type="Pfam" id="PF03033"/>
    </source>
</evidence>
<dbReference type="FunFam" id="3.40.50.2000:FF:000009">
    <property type="entry name" value="Sterol 3-beta-glucosyltransferase UGT80A2"/>
    <property type="match status" value="1"/>
</dbReference>
<dbReference type="Pfam" id="PF03033">
    <property type="entry name" value="Glyco_transf_28"/>
    <property type="match status" value="1"/>
</dbReference>
<dbReference type="Proteomes" id="UP000199233">
    <property type="component" value="Unassembled WGS sequence"/>
</dbReference>
<name>A0A1H8ZLT5_9GAMM</name>
<dbReference type="GO" id="GO:0033072">
    <property type="term" value="P:vancomycin biosynthetic process"/>
    <property type="evidence" value="ECO:0007669"/>
    <property type="project" value="UniProtKB-ARBA"/>
</dbReference>
<evidence type="ECO:0000313" key="4">
    <source>
        <dbReference type="Proteomes" id="UP000199233"/>
    </source>
</evidence>
<dbReference type="GO" id="GO:0016758">
    <property type="term" value="F:hexosyltransferase activity"/>
    <property type="evidence" value="ECO:0007669"/>
    <property type="project" value="InterPro"/>
</dbReference>
<dbReference type="EMBL" id="FOFS01000001">
    <property type="protein sequence ID" value="SEP65264.1"/>
    <property type="molecule type" value="Genomic_DNA"/>
</dbReference>
<evidence type="ECO:0000259" key="2">
    <source>
        <dbReference type="Pfam" id="PF06722"/>
    </source>
</evidence>
<proteinExistence type="predicted"/>
<keyword evidence="3" id="KW-0808">Transferase</keyword>
<dbReference type="Pfam" id="PF06722">
    <property type="entry name" value="EryCIII-like_C"/>
    <property type="match status" value="1"/>
</dbReference>
<feature type="domain" description="Erythromycin biosynthesis protein CIII-like C-terminal" evidence="2">
    <location>
        <begin position="304"/>
        <end position="402"/>
    </location>
</feature>
<gene>
    <name evidence="3" type="ORF">SAMN04488038_10187</name>
</gene>
<reference evidence="3 4" key="1">
    <citation type="submission" date="2016-10" db="EMBL/GenBank/DDBJ databases">
        <authorList>
            <person name="de Groot N.N."/>
        </authorList>
    </citation>
    <scope>NUCLEOTIDE SEQUENCE [LARGE SCALE GENOMIC DNA]</scope>
    <source>
        <strain evidence="3 4">DSM 25927</strain>
    </source>
</reference>
<dbReference type="InterPro" id="IPR010610">
    <property type="entry name" value="EryCIII-like_C"/>
</dbReference>
<accession>A0A1H8ZLT5</accession>
<dbReference type="GO" id="GO:0008194">
    <property type="term" value="F:UDP-glycosyltransferase activity"/>
    <property type="evidence" value="ECO:0007669"/>
    <property type="project" value="InterPro"/>
</dbReference>
<feature type="domain" description="Glycosyltransferase family 28 N-terminal" evidence="1">
    <location>
        <begin position="3"/>
        <end position="66"/>
    </location>
</feature>
<protein>
    <submittedName>
        <fullName evidence="3">Sterol 3beta-glucosyltransferase</fullName>
    </submittedName>
</protein>
<dbReference type="InterPro" id="IPR004276">
    <property type="entry name" value="GlycoTrans_28_N"/>
</dbReference>
<dbReference type="Gene3D" id="3.40.50.2000">
    <property type="entry name" value="Glycogen Phosphorylase B"/>
    <property type="match status" value="2"/>
</dbReference>
<dbReference type="STRING" id="489703.SAMN04488038_10187"/>
<sequence length="434" mass="46278">MKITILTLGSRGDVEPFLALAVGLQKAGHQAKLACSPRYSDWVRAYGVAAYPVSFDLVAALREAEQARKQGRKPLPGAPKPKEKLLADLVGLCEDYLAAAQDADFVLQTGIAPGGVEIADALDLPMATAFLHPMLPTAEFPSFYLPLRRSLGAGYNRFTHRLALKIIGHNIGPAVSRWRAQRFALPPWDSYAAMLAARQPSGAPVLHGYSPSILPSPADWDASCHVTGAWQLDPAPGWQPPQALLNFLAAGPAPVYIGFGSMRGEDPQRMTREAVQALREAGQRGVLLSGGGGGLSADDCGRDVLFIDDVPHAWLFPRMAAVVHHGGAGTTANTVRAGVPGIILPRVVDQFAWGDCIARLGIGLRGPRMSKLSAKVLAPALRRVASDTVMRDKAAQFGRCIAAEQGVARAVALIEAHAAQYRRRGHRTVATMPA</sequence>
<dbReference type="AlphaFoldDB" id="A0A1H8ZLT5"/>
<dbReference type="PANTHER" id="PTHR48050:SF13">
    <property type="entry name" value="STEROL 3-BETA-GLUCOSYLTRANSFERASE UGT80A2"/>
    <property type="match status" value="1"/>
</dbReference>
<dbReference type="InterPro" id="IPR002213">
    <property type="entry name" value="UDP_glucos_trans"/>
</dbReference>
<dbReference type="InterPro" id="IPR050426">
    <property type="entry name" value="Glycosyltransferase_28"/>
</dbReference>
<dbReference type="PANTHER" id="PTHR48050">
    <property type="entry name" value="STEROL 3-BETA-GLUCOSYLTRANSFERASE"/>
    <property type="match status" value="1"/>
</dbReference>
<dbReference type="CDD" id="cd03784">
    <property type="entry name" value="GT1_Gtf-like"/>
    <property type="match status" value="1"/>
</dbReference>
<evidence type="ECO:0000313" key="3">
    <source>
        <dbReference type="EMBL" id="SEP65264.1"/>
    </source>
</evidence>
<dbReference type="RefSeq" id="WP_093280589.1">
    <property type="nucleotide sequence ID" value="NZ_FOFS01000001.1"/>
</dbReference>
<dbReference type="GO" id="GO:0005975">
    <property type="term" value="P:carbohydrate metabolic process"/>
    <property type="evidence" value="ECO:0007669"/>
    <property type="project" value="InterPro"/>
</dbReference>
<organism evidence="3 4">
    <name type="scientific">Solimonas aquatica</name>
    <dbReference type="NCBI Taxonomy" id="489703"/>
    <lineage>
        <taxon>Bacteria</taxon>
        <taxon>Pseudomonadati</taxon>
        <taxon>Pseudomonadota</taxon>
        <taxon>Gammaproteobacteria</taxon>
        <taxon>Nevskiales</taxon>
        <taxon>Nevskiaceae</taxon>
        <taxon>Solimonas</taxon>
    </lineage>
</organism>
<dbReference type="OrthoDB" id="9805366at2"/>
<keyword evidence="4" id="KW-1185">Reference proteome</keyword>